<dbReference type="PROSITE" id="PS00105">
    <property type="entry name" value="AA_TRANSFER_CLASS_1"/>
    <property type="match status" value="1"/>
</dbReference>
<dbReference type="Gene3D" id="3.90.1150.10">
    <property type="entry name" value="Aspartate Aminotransferase, domain 1"/>
    <property type="match status" value="1"/>
</dbReference>
<evidence type="ECO:0000256" key="5">
    <source>
        <dbReference type="ARBA" id="ARBA00022679"/>
    </source>
</evidence>
<dbReference type="PANTHER" id="PTHR11879">
    <property type="entry name" value="ASPARTATE AMINOTRANSFERASE"/>
    <property type="match status" value="1"/>
</dbReference>
<comment type="miscellaneous">
    <text evidence="7">In eukaryotes there are cytoplasmic, mitochondrial and chloroplastic isozymes.</text>
</comment>
<accession>A0A0B7KRQ5</accession>
<keyword evidence="6" id="KW-0663">Pyridoxal phosphate</keyword>
<comment type="similarity">
    <text evidence="2">Belongs to the class-I pyridoxal-phosphate-dependent aminotransferase family.</text>
</comment>
<sequence>GFEPGHVRRILSIERAKTSPFHHSRALRNRLDLFFFLLEEKERRDPSDLARKTLSNKKNAQENMSSFSELPTVKPDAAFTLLAAYKIDTNPNKVDLCPGFYRDENGRPWIMSSVIQLIPRIQAKERVHADPNVNHEHLPLAGHTELLRQSKELVFGKEDRDLKRVASIQTVSGTGANHLAALFLSTKLNPKTVWFPNLGWINHTEIWKLAGSHVQQRFYPYFNAENQNIDFDTMVEVLQEAQKGDVIVLHACAHNPTGVDLSKEQWDNLATICKNTGLFPVFDLAYQGLASGDVRQDASAISDFFDRGGLEFAVAQSYSKIFGLYGERIGMLHIAALDVTATAKITPVLTQLSRAEITSCPSYGARIVSQILGDLKLYDQWLKDLATMNNRMKTMREGLYHGLLVRKVQGSWKHILTDTGMFSMTGLSTTQVTAMKEKHHIYLLPSGRISVTGLTTRNIDHVVAALEDILGTY</sequence>
<evidence type="ECO:0000256" key="2">
    <source>
        <dbReference type="ARBA" id="ARBA00007441"/>
    </source>
</evidence>
<evidence type="ECO:0000313" key="10">
    <source>
        <dbReference type="EMBL" id="CEO57516.1"/>
    </source>
</evidence>
<dbReference type="GO" id="GO:0006532">
    <property type="term" value="P:aspartate biosynthetic process"/>
    <property type="evidence" value="ECO:0007669"/>
    <property type="project" value="TreeGrafter"/>
</dbReference>
<evidence type="ECO:0000256" key="4">
    <source>
        <dbReference type="ARBA" id="ARBA00022576"/>
    </source>
</evidence>
<dbReference type="InterPro" id="IPR015422">
    <property type="entry name" value="PyrdxlP-dep_Trfase_small"/>
</dbReference>
<dbReference type="GO" id="GO:0004069">
    <property type="term" value="F:L-aspartate:2-oxoglutarate aminotransferase activity"/>
    <property type="evidence" value="ECO:0007669"/>
    <property type="project" value="UniProtKB-EC"/>
</dbReference>
<reference evidence="10" key="1">
    <citation type="submission" date="2015-01" db="EMBL/GenBank/DDBJ databases">
        <authorList>
            <person name="Durling Mikael"/>
        </authorList>
    </citation>
    <scope>NUCLEOTIDE SEQUENCE</scope>
</reference>
<name>A0A0B7KRQ5_BIOOC</name>
<dbReference type="InterPro" id="IPR015421">
    <property type="entry name" value="PyrdxlP-dep_Trfase_major"/>
</dbReference>
<dbReference type="EMBL" id="CDPU01000106">
    <property type="protein sequence ID" value="CEO57516.1"/>
    <property type="molecule type" value="Genomic_DNA"/>
</dbReference>
<protein>
    <recommendedName>
        <fullName evidence="7">Aspartate aminotransferase</fullName>
        <ecNumber evidence="7">2.6.1.1</ecNumber>
    </recommendedName>
</protein>
<dbReference type="GO" id="GO:0005829">
    <property type="term" value="C:cytosol"/>
    <property type="evidence" value="ECO:0007669"/>
    <property type="project" value="TreeGrafter"/>
</dbReference>
<evidence type="ECO:0000259" key="9">
    <source>
        <dbReference type="Pfam" id="PF00155"/>
    </source>
</evidence>
<dbReference type="PANTHER" id="PTHR11879:SF20">
    <property type="entry name" value="ASPARTATE AMINOTRANSFERASE"/>
    <property type="match status" value="1"/>
</dbReference>
<dbReference type="Gene3D" id="3.40.640.10">
    <property type="entry name" value="Type I PLP-dependent aspartate aminotransferase-like (Major domain)"/>
    <property type="match status" value="1"/>
</dbReference>
<dbReference type="GO" id="GO:0030170">
    <property type="term" value="F:pyridoxal phosphate binding"/>
    <property type="evidence" value="ECO:0007669"/>
    <property type="project" value="InterPro"/>
</dbReference>
<dbReference type="FunFam" id="3.40.640.10:FF:000066">
    <property type="entry name" value="Aspartate aminotransferase"/>
    <property type="match status" value="1"/>
</dbReference>
<evidence type="ECO:0000256" key="1">
    <source>
        <dbReference type="ARBA" id="ARBA00001933"/>
    </source>
</evidence>
<dbReference type="AlphaFoldDB" id="A0A0B7KRQ5"/>
<gene>
    <name evidence="10" type="ORF">BN869_000013574_1</name>
</gene>
<evidence type="ECO:0000256" key="3">
    <source>
        <dbReference type="ARBA" id="ARBA00011738"/>
    </source>
</evidence>
<organism evidence="10">
    <name type="scientific">Bionectria ochroleuca</name>
    <name type="common">Gliocladium roseum</name>
    <dbReference type="NCBI Taxonomy" id="29856"/>
    <lineage>
        <taxon>Eukaryota</taxon>
        <taxon>Fungi</taxon>
        <taxon>Dikarya</taxon>
        <taxon>Ascomycota</taxon>
        <taxon>Pezizomycotina</taxon>
        <taxon>Sordariomycetes</taxon>
        <taxon>Hypocreomycetidae</taxon>
        <taxon>Hypocreales</taxon>
        <taxon>Bionectriaceae</taxon>
        <taxon>Clonostachys</taxon>
    </lineage>
</organism>
<keyword evidence="5 7" id="KW-0808">Transferase</keyword>
<dbReference type="CDD" id="cd00609">
    <property type="entry name" value="AAT_like"/>
    <property type="match status" value="1"/>
</dbReference>
<feature type="non-terminal residue" evidence="10">
    <location>
        <position position="1"/>
    </location>
</feature>
<comment type="catalytic activity">
    <reaction evidence="7">
        <text>L-aspartate + 2-oxoglutarate = oxaloacetate + L-glutamate</text>
        <dbReference type="Rhea" id="RHEA:21824"/>
        <dbReference type="ChEBI" id="CHEBI:16452"/>
        <dbReference type="ChEBI" id="CHEBI:16810"/>
        <dbReference type="ChEBI" id="CHEBI:29985"/>
        <dbReference type="ChEBI" id="CHEBI:29991"/>
        <dbReference type="EC" id="2.6.1.1"/>
    </reaction>
</comment>
<comment type="cofactor">
    <cofactor evidence="1">
        <name>pyridoxal 5'-phosphate</name>
        <dbReference type="ChEBI" id="CHEBI:597326"/>
    </cofactor>
</comment>
<dbReference type="PRINTS" id="PR00799">
    <property type="entry name" value="TRANSAMINASE"/>
</dbReference>
<proteinExistence type="inferred from homology"/>
<dbReference type="InterPro" id="IPR004838">
    <property type="entry name" value="NHTrfase_class1_PyrdxlP-BS"/>
</dbReference>
<evidence type="ECO:0000256" key="7">
    <source>
        <dbReference type="RuleBase" id="RU000480"/>
    </source>
</evidence>
<dbReference type="EC" id="2.6.1.1" evidence="7"/>
<feature type="domain" description="Aminotransferase class I/classII large" evidence="9">
    <location>
        <begin position="92"/>
        <end position="466"/>
    </location>
</feature>
<dbReference type="InterPro" id="IPR015424">
    <property type="entry name" value="PyrdxlP-dep_Trfase"/>
</dbReference>
<dbReference type="InterPro" id="IPR004839">
    <property type="entry name" value="Aminotransferase_I/II_large"/>
</dbReference>
<evidence type="ECO:0000256" key="6">
    <source>
        <dbReference type="ARBA" id="ARBA00022898"/>
    </source>
</evidence>
<feature type="region of interest" description="Disordered" evidence="8">
    <location>
        <begin position="47"/>
        <end position="68"/>
    </location>
</feature>
<dbReference type="SUPFAM" id="SSF53383">
    <property type="entry name" value="PLP-dependent transferases"/>
    <property type="match status" value="1"/>
</dbReference>
<feature type="compositionally biased region" description="Polar residues" evidence="8">
    <location>
        <begin position="56"/>
        <end position="68"/>
    </location>
</feature>
<dbReference type="InterPro" id="IPR000796">
    <property type="entry name" value="Asp_trans"/>
</dbReference>
<evidence type="ECO:0000256" key="8">
    <source>
        <dbReference type="SAM" id="MobiDB-lite"/>
    </source>
</evidence>
<keyword evidence="4 7" id="KW-0032">Aminotransferase</keyword>
<dbReference type="Pfam" id="PF00155">
    <property type="entry name" value="Aminotran_1_2"/>
    <property type="match status" value="1"/>
</dbReference>
<comment type="subunit">
    <text evidence="3 7">Homodimer.</text>
</comment>